<evidence type="ECO:0000259" key="14">
    <source>
        <dbReference type="PROSITE" id="PS50021"/>
    </source>
</evidence>
<keyword evidence="11" id="KW-0009">Actin-binding</keyword>
<dbReference type="GO" id="GO:0007097">
    <property type="term" value="P:nuclear migration"/>
    <property type="evidence" value="ECO:0007669"/>
    <property type="project" value="UniProtKB-ARBA"/>
</dbReference>
<dbReference type="PROSITE" id="PS50021">
    <property type="entry name" value="CH"/>
    <property type="match status" value="2"/>
</dbReference>
<keyword evidence="12" id="KW-0206">Cytoskeleton</keyword>
<dbReference type="Pfam" id="PF00307">
    <property type="entry name" value="CH"/>
    <property type="match status" value="2"/>
</dbReference>
<feature type="domain" description="Calponin-homology (CH)" evidence="14">
    <location>
        <begin position="22"/>
        <end position="129"/>
    </location>
</feature>
<dbReference type="Proteomes" id="UP000887565">
    <property type="component" value="Unplaced"/>
</dbReference>
<keyword evidence="15" id="KW-1185">Reference proteome</keyword>
<comment type="similarity">
    <text evidence="4">Belongs to the nesprin family.</text>
</comment>
<evidence type="ECO:0000256" key="7">
    <source>
        <dbReference type="ARBA" id="ARBA00022737"/>
    </source>
</evidence>
<evidence type="ECO:0000256" key="8">
    <source>
        <dbReference type="ARBA" id="ARBA00022989"/>
    </source>
</evidence>
<dbReference type="Gene3D" id="1.10.418.10">
    <property type="entry name" value="Calponin-like domain"/>
    <property type="match status" value="2"/>
</dbReference>
<keyword evidence="7" id="KW-0677">Repeat</keyword>
<evidence type="ECO:0000256" key="10">
    <source>
        <dbReference type="ARBA" id="ARBA00023136"/>
    </source>
</evidence>
<keyword evidence="5" id="KW-0963">Cytoplasm</keyword>
<keyword evidence="9" id="KW-0175">Coiled coil</keyword>
<organism evidence="15 16">
    <name type="scientific">Romanomermis culicivorax</name>
    <name type="common">Nematode worm</name>
    <dbReference type="NCBI Taxonomy" id="13658"/>
    <lineage>
        <taxon>Eukaryota</taxon>
        <taxon>Metazoa</taxon>
        <taxon>Ecdysozoa</taxon>
        <taxon>Nematoda</taxon>
        <taxon>Enoplea</taxon>
        <taxon>Dorylaimia</taxon>
        <taxon>Mermithida</taxon>
        <taxon>Mermithoidea</taxon>
        <taxon>Mermithidae</taxon>
        <taxon>Romanomermis</taxon>
    </lineage>
</organism>
<dbReference type="PROSITE" id="PS00020">
    <property type="entry name" value="ACTININ_2"/>
    <property type="match status" value="1"/>
</dbReference>
<evidence type="ECO:0000256" key="4">
    <source>
        <dbReference type="ARBA" id="ARBA00008619"/>
    </source>
</evidence>
<evidence type="ECO:0000256" key="11">
    <source>
        <dbReference type="ARBA" id="ARBA00023203"/>
    </source>
</evidence>
<protein>
    <submittedName>
        <fullName evidence="16">Calponin-homology (CH) domain-containing protein</fullName>
    </submittedName>
</protein>
<dbReference type="InterPro" id="IPR036872">
    <property type="entry name" value="CH_dom_sf"/>
</dbReference>
<dbReference type="InterPro" id="IPR001589">
    <property type="entry name" value="Actinin_actin-bd_CS"/>
</dbReference>
<dbReference type="InterPro" id="IPR001715">
    <property type="entry name" value="CH_dom"/>
</dbReference>
<accession>A0A915JQ60</accession>
<proteinExistence type="inferred from homology"/>
<dbReference type="GO" id="GO:0034993">
    <property type="term" value="C:meiotic nuclear membrane microtubule tethering complex"/>
    <property type="evidence" value="ECO:0007669"/>
    <property type="project" value="TreeGrafter"/>
</dbReference>
<dbReference type="WBParaSite" id="nRc.2.0.1.t28238-RA">
    <property type="protein sequence ID" value="nRc.2.0.1.t28238-RA"/>
    <property type="gene ID" value="nRc.2.0.1.g28238"/>
</dbReference>
<keyword evidence="13" id="KW-0539">Nucleus</keyword>
<dbReference type="AlphaFoldDB" id="A0A915JQ60"/>
<dbReference type="InterPro" id="IPR052403">
    <property type="entry name" value="LINC-complex_assoc"/>
</dbReference>
<name>A0A915JQ60_ROMCU</name>
<evidence type="ECO:0000256" key="3">
    <source>
        <dbReference type="ARBA" id="ARBA00004245"/>
    </source>
</evidence>
<dbReference type="SUPFAM" id="SSF47576">
    <property type="entry name" value="Calponin-homology domain, CH-domain"/>
    <property type="match status" value="1"/>
</dbReference>
<dbReference type="GO" id="GO:0005640">
    <property type="term" value="C:nuclear outer membrane"/>
    <property type="evidence" value="ECO:0007669"/>
    <property type="project" value="TreeGrafter"/>
</dbReference>
<keyword evidence="8" id="KW-1133">Transmembrane helix</keyword>
<dbReference type="SMART" id="SM00033">
    <property type="entry name" value="CH"/>
    <property type="match status" value="2"/>
</dbReference>
<dbReference type="PANTHER" id="PTHR47535">
    <property type="entry name" value="MUSCLE-SPECIFIC PROTEIN 300 KDA, ISOFORM G"/>
    <property type="match status" value="1"/>
</dbReference>
<feature type="domain" description="Calponin-homology (CH)" evidence="14">
    <location>
        <begin position="228"/>
        <end position="335"/>
    </location>
</feature>
<reference evidence="16" key="1">
    <citation type="submission" date="2022-11" db="UniProtKB">
        <authorList>
            <consortium name="WormBaseParasite"/>
        </authorList>
    </citation>
    <scope>IDENTIFICATION</scope>
</reference>
<dbReference type="GO" id="GO:0051015">
    <property type="term" value="F:actin filament binding"/>
    <property type="evidence" value="ECO:0007669"/>
    <property type="project" value="TreeGrafter"/>
</dbReference>
<evidence type="ECO:0000256" key="12">
    <source>
        <dbReference type="ARBA" id="ARBA00023212"/>
    </source>
</evidence>
<dbReference type="GO" id="GO:0006997">
    <property type="term" value="P:nucleus organization"/>
    <property type="evidence" value="ECO:0007669"/>
    <property type="project" value="UniProtKB-ARBA"/>
</dbReference>
<evidence type="ECO:0000313" key="15">
    <source>
        <dbReference type="Proteomes" id="UP000887565"/>
    </source>
</evidence>
<evidence type="ECO:0000256" key="13">
    <source>
        <dbReference type="ARBA" id="ARBA00023242"/>
    </source>
</evidence>
<sequence length="656" mass="74881">MANCGCTCCMRSLSKRRHEQEKVQKRTFTKWANFHLRKHEPPSEIDDLYEDVRDGIRLCYLLEVLSGEKLQINQGRRLTRLHHENNIRTALKFIESRGIRLVNNNASDIADGKPSIVLGLIWQIILHFQIEENVQLLHSLGLYSAGSSAASSTSSLDSVGLLNVKNSTTAQSTPIVVNATTPMKIQMSSAGSVMTPTLTPPAVPHKRLKLPSLSPRLSSSPMKQKWKQGAKKALLQWVKSVITEKYGFTVKDFGSSWRDGLLFNALIHRVRPDLIDIDQLKASPASNREKLALAFDMAEKYLGVAKILDPIDVDVENADEKSIITYVAQFLHKYPSPTVALEAKPSTSHKLFVETSVSRYENLSRWLDRVALEFETLSTNVEIVDRYLKCLRIRADYAQYADLYLSLSSERCQNGNNALSVRYKYSVEYYDWLRLVEKWRHVTEQLFRIEGPYLALENCDSYLKRVIALPIDFLPVSDQENFEESSVDISKRIESLEKFNSEYEASKSIFESIVADPSSTLPNDIVDLLRHEYKNLPKIKEYRHLTLKYLGSKFESLLPFFSLSARLLYLETKVDKFASPINSQSMLLDICSEIRASMQILKLQRSPSNPVIEKFGYGDTGNQLDNDGSKVSLLKYEHDYLTEITFNEKENHEWAQ</sequence>
<comment type="subcellular location">
    <subcellularLocation>
        <location evidence="3">Cytoplasm</location>
        <location evidence="3">Cytoskeleton</location>
    </subcellularLocation>
    <subcellularLocation>
        <location evidence="2">Cytoplasm</location>
        <location evidence="2">Myofibril</location>
        <location evidence="2">Sarcomere</location>
    </subcellularLocation>
    <subcellularLocation>
        <location evidence="1">Nucleus membrane</location>
    </subcellularLocation>
</comment>
<evidence type="ECO:0000313" key="16">
    <source>
        <dbReference type="WBParaSite" id="nRc.2.0.1.t28238-RA"/>
    </source>
</evidence>
<evidence type="ECO:0000256" key="5">
    <source>
        <dbReference type="ARBA" id="ARBA00022490"/>
    </source>
</evidence>
<dbReference type="FunFam" id="1.10.418.10:FF:000037">
    <property type="entry name" value="nesprin-1 isoform X1"/>
    <property type="match status" value="1"/>
</dbReference>
<dbReference type="GO" id="GO:0005856">
    <property type="term" value="C:cytoskeleton"/>
    <property type="evidence" value="ECO:0007669"/>
    <property type="project" value="UniProtKB-SubCell"/>
</dbReference>
<dbReference type="GO" id="GO:0030017">
    <property type="term" value="C:sarcomere"/>
    <property type="evidence" value="ECO:0007669"/>
    <property type="project" value="UniProtKB-SubCell"/>
</dbReference>
<evidence type="ECO:0000256" key="6">
    <source>
        <dbReference type="ARBA" id="ARBA00022692"/>
    </source>
</evidence>
<keyword evidence="6" id="KW-0812">Transmembrane</keyword>
<dbReference type="FunFam" id="1.10.418.10:FF:000033">
    <property type="entry name" value="nesprin-1 isoform X1"/>
    <property type="match status" value="1"/>
</dbReference>
<evidence type="ECO:0000256" key="9">
    <source>
        <dbReference type="ARBA" id="ARBA00023054"/>
    </source>
</evidence>
<dbReference type="PANTHER" id="PTHR47535:SF1">
    <property type="entry name" value="NESPRIN-1"/>
    <property type="match status" value="1"/>
</dbReference>
<evidence type="ECO:0000256" key="1">
    <source>
        <dbReference type="ARBA" id="ARBA00004126"/>
    </source>
</evidence>
<keyword evidence="10" id="KW-0472">Membrane</keyword>
<evidence type="ECO:0000256" key="2">
    <source>
        <dbReference type="ARBA" id="ARBA00004204"/>
    </source>
</evidence>
<dbReference type="PROSITE" id="PS00019">
    <property type="entry name" value="ACTININ_1"/>
    <property type="match status" value="1"/>
</dbReference>